<dbReference type="SFLD" id="SFLDS00003">
    <property type="entry name" value="Haloacid_Dehalogenase"/>
    <property type="match status" value="1"/>
</dbReference>
<dbReference type="PANTHER" id="PTHR46470:SF2">
    <property type="entry name" value="GLYCERALDEHYDE 3-PHOSPHATE PHOSPHATASE"/>
    <property type="match status" value="1"/>
</dbReference>
<dbReference type="NCBIfam" id="TIGR01549">
    <property type="entry name" value="HAD-SF-IA-v1"/>
    <property type="match status" value="1"/>
</dbReference>
<dbReference type="Gene3D" id="1.20.120.710">
    <property type="entry name" value="Haloacid dehalogenase hydrolase-like domain"/>
    <property type="match status" value="1"/>
</dbReference>
<dbReference type="InterPro" id="IPR006439">
    <property type="entry name" value="HAD-SF_hydro_IA"/>
</dbReference>
<proteinExistence type="predicted"/>
<dbReference type="RefSeq" id="WP_116187271.1">
    <property type="nucleotide sequence ID" value="NZ_QTTN01000001.1"/>
</dbReference>
<comment type="caution">
    <text evidence="5">The sequence shown here is derived from an EMBL/GenBank/DDBJ whole genome shotgun (WGS) entry which is preliminary data.</text>
</comment>
<keyword evidence="3 5" id="KW-0378">Hydrolase</keyword>
<dbReference type="InterPro" id="IPR023214">
    <property type="entry name" value="HAD_sf"/>
</dbReference>
<protein>
    <submittedName>
        <fullName evidence="5">Putative hydrolase of the HAD superfamily</fullName>
    </submittedName>
</protein>
<evidence type="ECO:0000256" key="4">
    <source>
        <dbReference type="ARBA" id="ARBA00022842"/>
    </source>
</evidence>
<comment type="cofactor">
    <cofactor evidence="1">
        <name>Mg(2+)</name>
        <dbReference type="ChEBI" id="CHEBI:18420"/>
    </cofactor>
</comment>
<evidence type="ECO:0000256" key="1">
    <source>
        <dbReference type="ARBA" id="ARBA00001946"/>
    </source>
</evidence>
<evidence type="ECO:0000256" key="3">
    <source>
        <dbReference type="ARBA" id="ARBA00022801"/>
    </source>
</evidence>
<dbReference type="Gene3D" id="3.40.50.1000">
    <property type="entry name" value="HAD superfamily/HAD-like"/>
    <property type="match status" value="1"/>
</dbReference>
<dbReference type="InterPro" id="IPR036412">
    <property type="entry name" value="HAD-like_sf"/>
</dbReference>
<evidence type="ECO:0000313" key="5">
    <source>
        <dbReference type="EMBL" id="REE94561.1"/>
    </source>
</evidence>
<evidence type="ECO:0000313" key="6">
    <source>
        <dbReference type="Proteomes" id="UP000256304"/>
    </source>
</evidence>
<dbReference type="InterPro" id="IPR051400">
    <property type="entry name" value="HAD-like_hydrolase"/>
</dbReference>
<organism evidence="5 6">
    <name type="scientific">Paenibacillus taihuensis</name>
    <dbReference type="NCBI Taxonomy" id="1156355"/>
    <lineage>
        <taxon>Bacteria</taxon>
        <taxon>Bacillati</taxon>
        <taxon>Bacillota</taxon>
        <taxon>Bacilli</taxon>
        <taxon>Bacillales</taxon>
        <taxon>Paenibacillaceae</taxon>
        <taxon>Paenibacillus</taxon>
    </lineage>
</organism>
<dbReference type="GO" id="GO:0016791">
    <property type="term" value="F:phosphatase activity"/>
    <property type="evidence" value="ECO:0007669"/>
    <property type="project" value="TreeGrafter"/>
</dbReference>
<dbReference type="EMBL" id="QTTN01000001">
    <property type="protein sequence ID" value="REE94561.1"/>
    <property type="molecule type" value="Genomic_DNA"/>
</dbReference>
<dbReference type="NCBIfam" id="TIGR01509">
    <property type="entry name" value="HAD-SF-IA-v3"/>
    <property type="match status" value="1"/>
</dbReference>
<name>A0A3D9SS76_9BACL</name>
<dbReference type="AlphaFoldDB" id="A0A3D9SS76"/>
<dbReference type="SFLD" id="SFLDG01129">
    <property type="entry name" value="C1.5:_HAD__Beta-PGM__Phosphata"/>
    <property type="match status" value="1"/>
</dbReference>
<accession>A0A3D9SS76</accession>
<evidence type="ECO:0000256" key="2">
    <source>
        <dbReference type="ARBA" id="ARBA00022723"/>
    </source>
</evidence>
<sequence>MEQLKAVIFDLDNTLLDRTHTFSRFTRAFVNQYFSHVEDAEPLCDRIIVLDEDGYKDKGRLFTELLEEMPWDNKLEKPAHHELMAYYEEHYVSNAVLMHEANEVIAHARTKYKVGMITNGRTPIQYGKIDQLGIRDSFDFIIVSEEAGVNKPDPQIFALATSKLGLRADECLYIGDHPVNDIEGASKAGMATIWMKVNQPWLDELEAKPLHTIGQLNELLQLI</sequence>
<dbReference type="PANTHER" id="PTHR46470">
    <property type="entry name" value="N-ACYLNEURAMINATE-9-PHOSPHATASE"/>
    <property type="match status" value="1"/>
</dbReference>
<dbReference type="GO" id="GO:0046872">
    <property type="term" value="F:metal ion binding"/>
    <property type="evidence" value="ECO:0007669"/>
    <property type="project" value="UniProtKB-KW"/>
</dbReference>
<reference evidence="5 6" key="1">
    <citation type="submission" date="2018-08" db="EMBL/GenBank/DDBJ databases">
        <title>Genomic Encyclopedia of Type Strains, Phase III (KMG-III): the genomes of soil and plant-associated and newly described type strains.</title>
        <authorList>
            <person name="Whitman W."/>
        </authorList>
    </citation>
    <scope>NUCLEOTIDE SEQUENCE [LARGE SCALE GENOMIC DNA]</scope>
    <source>
        <strain evidence="5 6">CGMCC 1.10966</strain>
    </source>
</reference>
<dbReference type="OrthoDB" id="9809962at2"/>
<dbReference type="GO" id="GO:0044281">
    <property type="term" value="P:small molecule metabolic process"/>
    <property type="evidence" value="ECO:0007669"/>
    <property type="project" value="UniProtKB-ARBA"/>
</dbReference>
<gene>
    <name evidence="5" type="ORF">A8990_101357</name>
</gene>
<keyword evidence="4" id="KW-0460">Magnesium</keyword>
<dbReference type="SUPFAM" id="SSF56784">
    <property type="entry name" value="HAD-like"/>
    <property type="match status" value="1"/>
</dbReference>
<keyword evidence="2" id="KW-0479">Metal-binding</keyword>
<dbReference type="Pfam" id="PF00702">
    <property type="entry name" value="Hydrolase"/>
    <property type="match status" value="1"/>
</dbReference>
<dbReference type="SFLD" id="SFLDG01135">
    <property type="entry name" value="C1.5.6:_HAD__Beta-PGM__Phospha"/>
    <property type="match status" value="1"/>
</dbReference>
<keyword evidence="6" id="KW-1185">Reference proteome</keyword>
<dbReference type="Proteomes" id="UP000256304">
    <property type="component" value="Unassembled WGS sequence"/>
</dbReference>
<dbReference type="PRINTS" id="PR00413">
    <property type="entry name" value="HADHALOGNASE"/>
</dbReference>